<proteinExistence type="predicted"/>
<evidence type="ECO:0008006" key="4">
    <source>
        <dbReference type="Google" id="ProtNLM"/>
    </source>
</evidence>
<accession>A0ABT0Y308</accession>
<organism evidence="2 3">
    <name type="scientific">Paractinoplanes hotanensis</name>
    <dbReference type="NCBI Taxonomy" id="2906497"/>
    <lineage>
        <taxon>Bacteria</taxon>
        <taxon>Bacillati</taxon>
        <taxon>Actinomycetota</taxon>
        <taxon>Actinomycetes</taxon>
        <taxon>Micromonosporales</taxon>
        <taxon>Micromonosporaceae</taxon>
        <taxon>Paractinoplanes</taxon>
    </lineage>
</organism>
<dbReference type="RefSeq" id="WP_251800203.1">
    <property type="nucleotide sequence ID" value="NZ_JAMQOL010000031.1"/>
</dbReference>
<sequence length="49" mass="5409">MAKVAQGRKALARITQLEQENAQLRQEIERLKAAPAVRKAVPPAKSTKN</sequence>
<gene>
    <name evidence="2" type="ORF">LXN57_22790</name>
</gene>
<dbReference type="Proteomes" id="UP001523216">
    <property type="component" value="Unassembled WGS sequence"/>
</dbReference>
<name>A0ABT0Y308_9ACTN</name>
<feature type="coiled-coil region" evidence="1">
    <location>
        <begin position="7"/>
        <end position="34"/>
    </location>
</feature>
<dbReference type="EMBL" id="JAMQOL010000031">
    <property type="protein sequence ID" value="MCM4080413.1"/>
    <property type="molecule type" value="Genomic_DNA"/>
</dbReference>
<protein>
    <recommendedName>
        <fullName evidence="4">Transposase</fullName>
    </recommendedName>
</protein>
<evidence type="ECO:0000313" key="3">
    <source>
        <dbReference type="Proteomes" id="UP001523216"/>
    </source>
</evidence>
<evidence type="ECO:0000256" key="1">
    <source>
        <dbReference type="SAM" id="Coils"/>
    </source>
</evidence>
<keyword evidence="1" id="KW-0175">Coiled coil</keyword>
<comment type="caution">
    <text evidence="2">The sequence shown here is derived from an EMBL/GenBank/DDBJ whole genome shotgun (WGS) entry which is preliminary data.</text>
</comment>
<keyword evidence="3" id="KW-1185">Reference proteome</keyword>
<evidence type="ECO:0000313" key="2">
    <source>
        <dbReference type="EMBL" id="MCM4080413.1"/>
    </source>
</evidence>
<reference evidence="2 3" key="1">
    <citation type="submission" date="2022-06" db="EMBL/GenBank/DDBJ databases">
        <title>Actinoplanes abujensis sp. nov., isolated from Nigerian arid soil.</title>
        <authorList>
            <person name="Ding P."/>
        </authorList>
    </citation>
    <scope>NUCLEOTIDE SEQUENCE [LARGE SCALE GENOMIC DNA]</scope>
    <source>
        <strain evidence="3">TRM88002</strain>
    </source>
</reference>